<dbReference type="Proteomes" id="UP000663090">
    <property type="component" value="Chromosome"/>
</dbReference>
<dbReference type="EMBL" id="CP071091">
    <property type="protein sequence ID" value="QSQ14176.1"/>
    <property type="molecule type" value="Genomic_DNA"/>
</dbReference>
<sequence length="942" mass="95257">MSGLVAMALSGLAVADVVILNPGELKGQVSLGPVSIQEFHLRATSSGGLTASKTFTASPYSLTVESGHAYQGHLRASFVSPSGGQSFLEVARKNFVSVDNQVGPTTMNFNYPNTRLIPFSLGVVGGTLARYDLFAAVSGSTEDHASGTYRSLTGTQPASASDSLAMIPSSQVSVTGRVSVTTLSGIEVQRELQARTFDMLQGTSSLSWTIDLSDTGHVAGTIAVPPGVTVLYHQLYVKGVQGTGTAGIDAVRQVSAGASYDLELPPGPYDIYLRTQFSAGPQYSDTKSYRVTVTTGATTPLNFTDPMGTARIPLLVGGFLSNADVTSAEVLLMREDPPPGLATQAHSDVLVNGRLDLLVPSGSWRQRVLSLYFHDVSNPAVEHTSVVSRHSLGNISPLVPVAGGSTVSFSPQPVTLVRTTLYFDVQEASPGAPETLLSYPSATLRRTSFDANSGGGWDVSTTASSSATDKSVVSVKLIAEPGTHSLNAVALVNGGYTQFPSQSLTIAEPTPTPAGTNVSITPVDKQDLKVDITFPGVSAGGITTVVESPLGPEVPQGLKSFCADGASAEGLECSPVFYDIATTAQFTEATVCVRRKFQGTNALSQFLRLYHFNKDALPSGQWEELPPPPGMVEPAFDCSADPATCGCDSVESCGFDYTVDPPVSVMLICGVTSSFSPFAVFEKGVTFTNKVGGVEYQGPTGPPSPRTWTAPKAGAYRITATGASGASSAAGLAGGCGARVGGVFNLQANDTLVLRVGQKGTATTYNAGGGGGSFVALNGNPLLVAGGGGGVRTGALVPGRHGNTGTAGTAGSTNTKYLSAFVAGGTAGQGGTRATTYGSGGGGWFGNGASDGTFGEGGFSFLAGSQGGAGKACGGLAHGGYGGGGAGNGCYGAGGGGGYSGGGGGLVGGGGGSWNTGSQPVAVGGSCTPHGHGEITIEFAHP</sequence>
<dbReference type="RefSeq" id="WP_206715970.1">
    <property type="nucleotide sequence ID" value="NZ_CP071091.1"/>
</dbReference>
<accession>A0ABX7N9T1</accession>
<proteinExistence type="predicted"/>
<evidence type="ECO:0000313" key="2">
    <source>
        <dbReference type="Proteomes" id="UP000663090"/>
    </source>
</evidence>
<keyword evidence="2" id="KW-1185">Reference proteome</keyword>
<gene>
    <name evidence="1" type="ORF">JY572_38685</name>
</gene>
<evidence type="ECO:0000313" key="1">
    <source>
        <dbReference type="EMBL" id="QSQ14176.1"/>
    </source>
</evidence>
<reference evidence="1 2" key="1">
    <citation type="submission" date="2021-02" db="EMBL/GenBank/DDBJ databases">
        <title>De Novo genome assembly of isolated myxobacteria.</title>
        <authorList>
            <person name="Stevens D.C."/>
        </authorList>
    </citation>
    <scope>NUCLEOTIDE SEQUENCE [LARGE SCALE GENOMIC DNA]</scope>
    <source>
        <strain evidence="1 2">SCHIC003</strain>
    </source>
</reference>
<organism evidence="1 2">
    <name type="scientific">Myxococcus landrumensis</name>
    <dbReference type="NCBI Taxonomy" id="2813577"/>
    <lineage>
        <taxon>Bacteria</taxon>
        <taxon>Pseudomonadati</taxon>
        <taxon>Myxococcota</taxon>
        <taxon>Myxococcia</taxon>
        <taxon>Myxococcales</taxon>
        <taxon>Cystobacterineae</taxon>
        <taxon>Myxococcaceae</taxon>
        <taxon>Myxococcus</taxon>
    </lineage>
</organism>
<protein>
    <submittedName>
        <fullName evidence="1">Endo-1,C4-beta-glucanase</fullName>
    </submittedName>
</protein>
<name>A0ABX7N9T1_9BACT</name>